<gene>
    <name evidence="2" type="ORF">NQ318_023476</name>
</gene>
<feature type="transmembrane region" description="Helical" evidence="1">
    <location>
        <begin position="21"/>
        <end position="40"/>
    </location>
</feature>
<sequence>MNKKSINKKENKDKSRKTKINVLKAIYTLVLTSGCELWVLTKKAKEQNTSSGNEVSEGLKKDTYKVWKIQSRLRGLHHSRRSKIK</sequence>
<reference evidence="2" key="1">
    <citation type="journal article" date="2023" name="Insect Mol. Biol.">
        <title>Genome sequencing provides insights into the evolution of gene families encoding plant cell wall-degrading enzymes in longhorned beetles.</title>
        <authorList>
            <person name="Shin N.R."/>
            <person name="Okamura Y."/>
            <person name="Kirsch R."/>
            <person name="Pauchet Y."/>
        </authorList>
    </citation>
    <scope>NUCLEOTIDE SEQUENCE</scope>
    <source>
        <strain evidence="2">AMC_N1</strain>
    </source>
</reference>
<evidence type="ECO:0000313" key="2">
    <source>
        <dbReference type="EMBL" id="KAJ8952035.1"/>
    </source>
</evidence>
<dbReference type="PROSITE" id="PS51257">
    <property type="entry name" value="PROKAR_LIPOPROTEIN"/>
    <property type="match status" value="1"/>
</dbReference>
<keyword evidence="1" id="KW-0472">Membrane</keyword>
<protein>
    <submittedName>
        <fullName evidence="2">Uncharacterized protein</fullName>
    </submittedName>
</protein>
<dbReference type="AlphaFoldDB" id="A0AAV8YLA4"/>
<proteinExistence type="predicted"/>
<dbReference type="EMBL" id="JAPWTK010000075">
    <property type="protein sequence ID" value="KAJ8952035.1"/>
    <property type="molecule type" value="Genomic_DNA"/>
</dbReference>
<organism evidence="2 3">
    <name type="scientific">Aromia moschata</name>
    <dbReference type="NCBI Taxonomy" id="1265417"/>
    <lineage>
        <taxon>Eukaryota</taxon>
        <taxon>Metazoa</taxon>
        <taxon>Ecdysozoa</taxon>
        <taxon>Arthropoda</taxon>
        <taxon>Hexapoda</taxon>
        <taxon>Insecta</taxon>
        <taxon>Pterygota</taxon>
        <taxon>Neoptera</taxon>
        <taxon>Endopterygota</taxon>
        <taxon>Coleoptera</taxon>
        <taxon>Polyphaga</taxon>
        <taxon>Cucujiformia</taxon>
        <taxon>Chrysomeloidea</taxon>
        <taxon>Cerambycidae</taxon>
        <taxon>Cerambycinae</taxon>
        <taxon>Callichromatini</taxon>
        <taxon>Aromia</taxon>
    </lineage>
</organism>
<evidence type="ECO:0000313" key="3">
    <source>
        <dbReference type="Proteomes" id="UP001162162"/>
    </source>
</evidence>
<keyword evidence="1" id="KW-0812">Transmembrane</keyword>
<keyword evidence="1" id="KW-1133">Transmembrane helix</keyword>
<feature type="non-terminal residue" evidence="2">
    <location>
        <position position="85"/>
    </location>
</feature>
<accession>A0AAV8YLA4</accession>
<comment type="caution">
    <text evidence="2">The sequence shown here is derived from an EMBL/GenBank/DDBJ whole genome shotgun (WGS) entry which is preliminary data.</text>
</comment>
<evidence type="ECO:0000256" key="1">
    <source>
        <dbReference type="SAM" id="Phobius"/>
    </source>
</evidence>
<name>A0AAV8YLA4_9CUCU</name>
<dbReference type="Proteomes" id="UP001162162">
    <property type="component" value="Unassembled WGS sequence"/>
</dbReference>
<keyword evidence="3" id="KW-1185">Reference proteome</keyword>